<reference evidence="4 5" key="1">
    <citation type="submission" date="2019-01" db="EMBL/GenBank/DDBJ databases">
        <title>Pseudoxanthomonas composti sp. nov., isolated from compost.</title>
        <authorList>
            <person name="Yang G."/>
        </authorList>
    </citation>
    <scope>NUCLEOTIDE SEQUENCE [LARGE SCALE GENOMIC DNA]</scope>
    <source>
        <strain evidence="4 5">GSS15</strain>
    </source>
</reference>
<dbReference type="EMBL" id="SAWZ01000004">
    <property type="protein sequence ID" value="RXR06039.1"/>
    <property type="molecule type" value="Genomic_DNA"/>
</dbReference>
<keyword evidence="5" id="KW-1185">Reference proteome</keyword>
<evidence type="ECO:0000256" key="3">
    <source>
        <dbReference type="PIRSR" id="PIRSR633199-1"/>
    </source>
</evidence>
<sequence>MIAPSRPRILMCPPTHFSVDYDINPWMTGNRDRIDQARAQQQWEDLYRHISHAAQVELIEHVPGLPDMVFTANAGLVYRDTAVPSRFRHEERAGEETHFTRWFSGNAFAVDALDGMSFEGAGDALLDRGQPLLWVGYGHRSDGHAAVALQRLLGVETVPLQLVDPRFYHLDTCLCPLSGGELMYYPAAFDAASQAAIAARVPEDKRIVVSEEDALAFACNAVNLDDLVILNRASPALRQRLGQAGYRVQETPLDEFLKAGGSAKCLTLRLDEPGLN</sequence>
<evidence type="ECO:0000256" key="1">
    <source>
        <dbReference type="ARBA" id="ARBA00008532"/>
    </source>
</evidence>
<comment type="similarity">
    <text evidence="1">Belongs to the DDAH family.</text>
</comment>
<keyword evidence="2" id="KW-0378">Hydrolase</keyword>
<dbReference type="OrthoDB" id="9814070at2"/>
<dbReference type="Gene3D" id="3.75.10.10">
    <property type="entry name" value="L-arginine/glycine Amidinotransferase, Chain A"/>
    <property type="match status" value="1"/>
</dbReference>
<dbReference type="GO" id="GO:0006525">
    <property type="term" value="P:arginine metabolic process"/>
    <property type="evidence" value="ECO:0007669"/>
    <property type="project" value="TreeGrafter"/>
</dbReference>
<dbReference type="GO" id="GO:0045429">
    <property type="term" value="P:positive regulation of nitric oxide biosynthetic process"/>
    <property type="evidence" value="ECO:0007669"/>
    <property type="project" value="TreeGrafter"/>
</dbReference>
<evidence type="ECO:0000313" key="4">
    <source>
        <dbReference type="EMBL" id="RXR06039.1"/>
    </source>
</evidence>
<accession>A0A4Q1JV67</accession>
<name>A0A4Q1JV67_9GAMM</name>
<protein>
    <submittedName>
        <fullName evidence="4">Nitrate reductase</fullName>
    </submittedName>
</protein>
<comment type="caution">
    <text evidence="4">The sequence shown here is derived from an EMBL/GenBank/DDBJ whole genome shotgun (WGS) entry which is preliminary data.</text>
</comment>
<dbReference type="SUPFAM" id="SSF55909">
    <property type="entry name" value="Pentein"/>
    <property type="match status" value="1"/>
</dbReference>
<dbReference type="GO" id="GO:0016403">
    <property type="term" value="F:dimethylargininase activity"/>
    <property type="evidence" value="ECO:0007669"/>
    <property type="project" value="TreeGrafter"/>
</dbReference>
<evidence type="ECO:0000313" key="5">
    <source>
        <dbReference type="Proteomes" id="UP000289784"/>
    </source>
</evidence>
<dbReference type="RefSeq" id="WP_129470951.1">
    <property type="nucleotide sequence ID" value="NZ_SAWZ01000004.1"/>
</dbReference>
<organism evidence="4 5">
    <name type="scientific">Pseudoxanthomonas composti</name>
    <dbReference type="NCBI Taxonomy" id="2137479"/>
    <lineage>
        <taxon>Bacteria</taxon>
        <taxon>Pseudomonadati</taxon>
        <taxon>Pseudomonadota</taxon>
        <taxon>Gammaproteobacteria</taxon>
        <taxon>Lysobacterales</taxon>
        <taxon>Lysobacteraceae</taxon>
        <taxon>Pseudoxanthomonas</taxon>
    </lineage>
</organism>
<dbReference type="PANTHER" id="PTHR12737">
    <property type="entry name" value="DIMETHYLARGININE DIMETHYLAMINOHYDROLASE"/>
    <property type="match status" value="1"/>
</dbReference>
<feature type="active site" description="Proton donor" evidence="3">
    <location>
        <position position="169"/>
    </location>
</feature>
<dbReference type="AlphaFoldDB" id="A0A4Q1JV67"/>
<dbReference type="InterPro" id="IPR033199">
    <property type="entry name" value="DDAH-like"/>
</dbReference>
<dbReference type="Proteomes" id="UP000289784">
    <property type="component" value="Unassembled WGS sequence"/>
</dbReference>
<dbReference type="GO" id="GO:0016597">
    <property type="term" value="F:amino acid binding"/>
    <property type="evidence" value="ECO:0007669"/>
    <property type="project" value="TreeGrafter"/>
</dbReference>
<evidence type="ECO:0000256" key="2">
    <source>
        <dbReference type="ARBA" id="ARBA00022801"/>
    </source>
</evidence>
<dbReference type="PANTHER" id="PTHR12737:SF9">
    <property type="entry name" value="DIMETHYLARGININASE"/>
    <property type="match status" value="1"/>
</dbReference>
<feature type="active site" description="Nucleophile" evidence="3">
    <location>
        <position position="265"/>
    </location>
</feature>
<dbReference type="GO" id="GO:0000052">
    <property type="term" value="P:citrulline metabolic process"/>
    <property type="evidence" value="ECO:0007669"/>
    <property type="project" value="TreeGrafter"/>
</dbReference>
<gene>
    <name evidence="4" type="ORF">EPA99_09350</name>
</gene>
<proteinExistence type="inferred from homology"/>
<dbReference type="Pfam" id="PF19420">
    <property type="entry name" value="DDAH_eukar"/>
    <property type="match status" value="1"/>
</dbReference>